<comment type="subcellular location">
    <subcellularLocation>
        <location evidence="1">Cell outer membrane</location>
        <topology evidence="1">Multi-pass membrane protein</topology>
    </subcellularLocation>
</comment>
<sequence>MRRVLGAVFLSYLLTFPSFAGNVDTFGVGSKATSLGGAFSAYADDPFAVYYNPAGLTQIERPSFSIGALILNPYLKVHSYRATDGDGNRVEPYGISFTDSSDVLVAPHGGFATHLFGNVYFGIAAYVPYGLHIEWESNPSKNPGAYNAFESYYVRGVVTPTLAVKLTDNFSAGFGISFGRSDAGTQRRIYSPSVPSVHNRIIKGELSDDFNISFNVGFLYKPYDNLSLGLTYRSRTKTDFDGTVEVVGVDKVHAETSIDHPEQLQFGVKYQPNRRLILTADVVWTRWSVVDGYTVRFDRPLLGKTKEEFPRNWDDTRQVRIGVEYRLNDVISLRGGYFYDPSPIPDSTFDMLWPDADKKTYSLGAGFNLFGGKLTLDTVVQYTVAEQKREIGGESENLNNSYPGVNGQPGRVSMSADGHVWGYGLTLTYHF</sequence>
<evidence type="ECO:0000313" key="10">
    <source>
        <dbReference type="Proteomes" id="UP000280881"/>
    </source>
</evidence>
<keyword evidence="4" id="KW-0812">Transmembrane</keyword>
<protein>
    <submittedName>
        <fullName evidence="9">Long-chain fatty acid transport protein</fullName>
    </submittedName>
</protein>
<dbReference type="Pfam" id="PF03349">
    <property type="entry name" value="Toluene_X"/>
    <property type="match status" value="1"/>
</dbReference>
<gene>
    <name evidence="9" type="ORF">C7457_0348</name>
</gene>
<keyword evidence="3" id="KW-1134">Transmembrane beta strand</keyword>
<dbReference type="GO" id="GO:0015483">
    <property type="term" value="F:long-chain fatty acid transporting porin activity"/>
    <property type="evidence" value="ECO:0007669"/>
    <property type="project" value="TreeGrafter"/>
</dbReference>
<comment type="caution">
    <text evidence="9">The sequence shown here is derived from an EMBL/GenBank/DDBJ whole genome shotgun (WGS) entry which is preliminary data.</text>
</comment>
<keyword evidence="7" id="KW-0998">Cell outer membrane</keyword>
<evidence type="ECO:0000256" key="2">
    <source>
        <dbReference type="ARBA" id="ARBA00008163"/>
    </source>
</evidence>
<dbReference type="Proteomes" id="UP000280881">
    <property type="component" value="Unassembled WGS sequence"/>
</dbReference>
<dbReference type="PANTHER" id="PTHR35093">
    <property type="entry name" value="OUTER MEMBRANE PROTEIN NMB0088-RELATED"/>
    <property type="match status" value="1"/>
</dbReference>
<proteinExistence type="inferred from homology"/>
<keyword evidence="5 8" id="KW-0732">Signal</keyword>
<dbReference type="RefSeq" id="WP_121169722.1">
    <property type="nucleotide sequence ID" value="NZ_RBIE01000001.1"/>
</dbReference>
<dbReference type="AlphaFoldDB" id="A0A420W867"/>
<dbReference type="InterPro" id="IPR005017">
    <property type="entry name" value="OMPP1/FadL/TodX"/>
</dbReference>
<evidence type="ECO:0000313" key="9">
    <source>
        <dbReference type="EMBL" id="RKQ63475.1"/>
    </source>
</evidence>
<organism evidence="9 10">
    <name type="scientific">Thermovibrio guaymasensis</name>
    <dbReference type="NCBI Taxonomy" id="240167"/>
    <lineage>
        <taxon>Bacteria</taxon>
        <taxon>Pseudomonadati</taxon>
        <taxon>Aquificota</taxon>
        <taxon>Aquificia</taxon>
        <taxon>Desulfurobacteriales</taxon>
        <taxon>Desulfurobacteriaceae</taxon>
        <taxon>Thermovibrio</taxon>
    </lineage>
</organism>
<evidence type="ECO:0000256" key="3">
    <source>
        <dbReference type="ARBA" id="ARBA00022452"/>
    </source>
</evidence>
<evidence type="ECO:0000256" key="7">
    <source>
        <dbReference type="ARBA" id="ARBA00023237"/>
    </source>
</evidence>
<evidence type="ECO:0000256" key="1">
    <source>
        <dbReference type="ARBA" id="ARBA00004571"/>
    </source>
</evidence>
<keyword evidence="6" id="KW-0472">Membrane</keyword>
<feature type="chain" id="PRO_5019156639" evidence="8">
    <location>
        <begin position="21"/>
        <end position="431"/>
    </location>
</feature>
<evidence type="ECO:0000256" key="6">
    <source>
        <dbReference type="ARBA" id="ARBA00023136"/>
    </source>
</evidence>
<name>A0A420W867_9BACT</name>
<feature type="signal peptide" evidence="8">
    <location>
        <begin position="1"/>
        <end position="20"/>
    </location>
</feature>
<dbReference type="Gene3D" id="2.40.160.60">
    <property type="entry name" value="Outer membrane protein transport protein (OMPP1/FadL/TodX)"/>
    <property type="match status" value="1"/>
</dbReference>
<dbReference type="SUPFAM" id="SSF56935">
    <property type="entry name" value="Porins"/>
    <property type="match status" value="1"/>
</dbReference>
<dbReference type="PANTHER" id="PTHR35093:SF8">
    <property type="entry name" value="OUTER MEMBRANE PROTEIN NMB0088-RELATED"/>
    <property type="match status" value="1"/>
</dbReference>
<evidence type="ECO:0000256" key="5">
    <source>
        <dbReference type="ARBA" id="ARBA00022729"/>
    </source>
</evidence>
<evidence type="ECO:0000256" key="8">
    <source>
        <dbReference type="SAM" id="SignalP"/>
    </source>
</evidence>
<dbReference type="GO" id="GO:0009279">
    <property type="term" value="C:cell outer membrane"/>
    <property type="evidence" value="ECO:0007669"/>
    <property type="project" value="UniProtKB-SubCell"/>
</dbReference>
<accession>A0A420W867</accession>
<keyword evidence="10" id="KW-1185">Reference proteome</keyword>
<reference evidence="9 10" key="1">
    <citation type="submission" date="2018-10" db="EMBL/GenBank/DDBJ databases">
        <title>Genomic Encyclopedia of Type Strains, Phase IV (KMG-IV): sequencing the most valuable type-strain genomes for metagenomic binning, comparative biology and taxonomic classification.</title>
        <authorList>
            <person name="Goeker M."/>
        </authorList>
    </citation>
    <scope>NUCLEOTIDE SEQUENCE [LARGE SCALE GENOMIC DNA]</scope>
    <source>
        <strain evidence="9 10">DSM 15521</strain>
    </source>
</reference>
<dbReference type="EMBL" id="RBIE01000001">
    <property type="protein sequence ID" value="RKQ63475.1"/>
    <property type="molecule type" value="Genomic_DNA"/>
</dbReference>
<dbReference type="OrthoDB" id="9809992at2"/>
<evidence type="ECO:0000256" key="4">
    <source>
        <dbReference type="ARBA" id="ARBA00022692"/>
    </source>
</evidence>
<comment type="similarity">
    <text evidence="2">Belongs to the OmpP1/FadL family.</text>
</comment>